<sequence length="113" mass="12261">MLVQFSSAAGATVTMYEKDAKPLIIKMGHSGTIPSAIRAEDLPDAIKHLEAALAAEQLLPQADQPSDDKNEDGEKPEAAVGTNVRAYPLLQMLKKAAQDQKPVMWEYNDSVIL</sequence>
<dbReference type="Proteomes" id="UP001300672">
    <property type="component" value="Chromosome"/>
</dbReference>
<reference evidence="2" key="2">
    <citation type="submission" date="2023-04" db="EMBL/GenBank/DDBJ databases">
        <authorList>
            <person name="Beletskiy A.V."/>
            <person name="Mardanov A.V."/>
            <person name="Ravin N.V."/>
        </authorList>
    </citation>
    <scope>NUCLEOTIDE SEQUENCE</scope>
    <source>
        <strain evidence="2">GKL-01</strain>
    </source>
</reference>
<name>A0AA95KCY6_9GAMM</name>
<proteinExistence type="predicted"/>
<reference evidence="2" key="1">
    <citation type="journal article" date="2023" name="Int. J. Mol. Sci.">
        <title>Metagenomics Revealed a New Genus 'Candidatus Thiocaldithrix dubininis' gen. nov., sp. nov. and a New Species 'Candidatus Thiothrix putei' sp. nov. in the Family Thiotrichaceae, Some Members of Which Have Traits of Both Na+- and H+-Motive Energetics.</title>
        <authorList>
            <person name="Ravin N.V."/>
            <person name="Muntyan M.S."/>
            <person name="Smolyakov D.D."/>
            <person name="Rudenko T.S."/>
            <person name="Beletsky A.V."/>
            <person name="Mardanov A.V."/>
            <person name="Grabovich M.Y."/>
        </authorList>
    </citation>
    <scope>NUCLEOTIDE SEQUENCE</scope>
    <source>
        <strain evidence="2">GKL-01</strain>
    </source>
</reference>
<dbReference type="KEGG" id="tdu:QJT80_10075"/>
<evidence type="ECO:0000256" key="1">
    <source>
        <dbReference type="SAM" id="MobiDB-lite"/>
    </source>
</evidence>
<dbReference type="Pfam" id="PF08895">
    <property type="entry name" value="DUF1840"/>
    <property type="match status" value="1"/>
</dbReference>
<organism evidence="2">
    <name type="scientific">Candidatus Thiocaldithrix dubininis</name>
    <dbReference type="NCBI Taxonomy" id="3080823"/>
    <lineage>
        <taxon>Bacteria</taxon>
        <taxon>Pseudomonadati</taxon>
        <taxon>Pseudomonadota</taxon>
        <taxon>Gammaproteobacteria</taxon>
        <taxon>Thiotrichales</taxon>
        <taxon>Thiotrichaceae</taxon>
        <taxon>Candidatus Thiocaldithrix</taxon>
    </lineage>
</organism>
<dbReference type="AlphaFoldDB" id="A0AA95KCY6"/>
<dbReference type="EMBL" id="CP124755">
    <property type="protein sequence ID" value="WGZ89849.1"/>
    <property type="molecule type" value="Genomic_DNA"/>
</dbReference>
<evidence type="ECO:0000313" key="2">
    <source>
        <dbReference type="EMBL" id="WGZ89849.1"/>
    </source>
</evidence>
<dbReference type="InterPro" id="IPR014991">
    <property type="entry name" value="DUF1840"/>
</dbReference>
<feature type="compositionally biased region" description="Basic and acidic residues" evidence="1">
    <location>
        <begin position="66"/>
        <end position="77"/>
    </location>
</feature>
<accession>A0AA95KCY6</accession>
<feature type="region of interest" description="Disordered" evidence="1">
    <location>
        <begin position="58"/>
        <end position="82"/>
    </location>
</feature>
<protein>
    <submittedName>
        <fullName evidence="2">DUF1840 domain-containing protein</fullName>
    </submittedName>
</protein>
<gene>
    <name evidence="2" type="ORF">QJT80_10075</name>
</gene>